<dbReference type="Proteomes" id="UP000824165">
    <property type="component" value="Unassembled WGS sequence"/>
</dbReference>
<protein>
    <submittedName>
        <fullName evidence="2">CpXC domain-containing protein</fullName>
    </submittedName>
</protein>
<evidence type="ECO:0000313" key="2">
    <source>
        <dbReference type="EMBL" id="HIT85628.1"/>
    </source>
</evidence>
<comment type="caution">
    <text evidence="2">The sequence shown here is derived from an EMBL/GenBank/DDBJ whole genome shotgun (WGS) entry which is preliminary data.</text>
</comment>
<accession>A0A9D1H3K3</accession>
<sequence>MSLNKKQSLPCPKCGQLTDTTIWNVITVKDSPDLKKDLLRGKVNFFVCSSCGYRALMPNAILYHDEDKKLLFSFSPCNSPVKTQELFDKVCENAEQSGELKKLEGYNLRFITNINDLMEKIVIFDLGLNDKVIEVLKVMILSKEPDKAQHRDCRLGKRDGDKLEFMIRDTEEKQIYTCSVPVSTYETIYKNVMQSGVKPYSFNWELVDNFYASRIMNGFNNIK</sequence>
<organism evidence="2 3">
    <name type="scientific">Candidatus Ornithomonoglobus intestinigallinarum</name>
    <dbReference type="NCBI Taxonomy" id="2840894"/>
    <lineage>
        <taxon>Bacteria</taxon>
        <taxon>Bacillati</taxon>
        <taxon>Bacillota</taxon>
        <taxon>Clostridia</taxon>
        <taxon>Candidatus Ornithomonoglobus</taxon>
    </lineage>
</organism>
<gene>
    <name evidence="2" type="ORF">IAA60_06975</name>
</gene>
<dbReference type="EMBL" id="DVLU01000067">
    <property type="protein sequence ID" value="HIT85628.1"/>
    <property type="molecule type" value="Genomic_DNA"/>
</dbReference>
<proteinExistence type="predicted"/>
<name>A0A9D1H3K3_9FIRM</name>
<feature type="domain" description="CpXC" evidence="1">
    <location>
        <begin position="10"/>
        <end position="137"/>
    </location>
</feature>
<dbReference type="Pfam" id="PF14353">
    <property type="entry name" value="CpXC"/>
    <property type="match status" value="1"/>
</dbReference>
<evidence type="ECO:0000313" key="3">
    <source>
        <dbReference type="Proteomes" id="UP000824165"/>
    </source>
</evidence>
<dbReference type="InterPro" id="IPR025682">
    <property type="entry name" value="CpXC_dom"/>
</dbReference>
<evidence type="ECO:0000259" key="1">
    <source>
        <dbReference type="Pfam" id="PF14353"/>
    </source>
</evidence>
<reference evidence="2" key="2">
    <citation type="journal article" date="2021" name="PeerJ">
        <title>Extensive microbial diversity within the chicken gut microbiome revealed by metagenomics and culture.</title>
        <authorList>
            <person name="Gilroy R."/>
            <person name="Ravi A."/>
            <person name="Getino M."/>
            <person name="Pursley I."/>
            <person name="Horton D.L."/>
            <person name="Alikhan N.F."/>
            <person name="Baker D."/>
            <person name="Gharbi K."/>
            <person name="Hall N."/>
            <person name="Watson M."/>
            <person name="Adriaenssens E.M."/>
            <person name="Foster-Nyarko E."/>
            <person name="Jarju S."/>
            <person name="Secka A."/>
            <person name="Antonio M."/>
            <person name="Oren A."/>
            <person name="Chaudhuri R.R."/>
            <person name="La Ragione R."/>
            <person name="Hildebrand F."/>
            <person name="Pallen M.J."/>
        </authorList>
    </citation>
    <scope>NUCLEOTIDE SEQUENCE</scope>
    <source>
        <strain evidence="2">CHK181-108</strain>
    </source>
</reference>
<reference evidence="2" key="1">
    <citation type="submission" date="2020-10" db="EMBL/GenBank/DDBJ databases">
        <authorList>
            <person name="Gilroy R."/>
        </authorList>
    </citation>
    <scope>NUCLEOTIDE SEQUENCE</scope>
    <source>
        <strain evidence="2">CHK181-108</strain>
    </source>
</reference>
<dbReference type="AlphaFoldDB" id="A0A9D1H3K3"/>